<evidence type="ECO:0000313" key="1">
    <source>
        <dbReference type="EMBL" id="RNA02507.1"/>
    </source>
</evidence>
<accession>A0A3M7PTM4</accession>
<keyword evidence="2" id="KW-1185">Reference proteome</keyword>
<protein>
    <submittedName>
        <fullName evidence="1">Uncharacterized protein</fullName>
    </submittedName>
</protein>
<evidence type="ECO:0000313" key="2">
    <source>
        <dbReference type="Proteomes" id="UP000276133"/>
    </source>
</evidence>
<comment type="caution">
    <text evidence="1">The sequence shown here is derived from an EMBL/GenBank/DDBJ whole genome shotgun (WGS) entry which is preliminary data.</text>
</comment>
<dbReference type="AlphaFoldDB" id="A0A3M7PTM4"/>
<sequence length="89" mass="10658">MSYDRKLFFKNKFNRSQYVKLRKKQNLQVCLYIYALKNPIKYFWRIILSLVGQILKYKTRPDGFFSGLFCQIRRCNGSKSSLICGKCKN</sequence>
<dbReference type="Proteomes" id="UP000276133">
    <property type="component" value="Unassembled WGS sequence"/>
</dbReference>
<reference evidence="1 2" key="1">
    <citation type="journal article" date="2018" name="Sci. Rep.">
        <title>Genomic signatures of local adaptation to the degree of environmental predictability in rotifers.</title>
        <authorList>
            <person name="Franch-Gras L."/>
            <person name="Hahn C."/>
            <person name="Garcia-Roger E.M."/>
            <person name="Carmona M.J."/>
            <person name="Serra M."/>
            <person name="Gomez A."/>
        </authorList>
    </citation>
    <scope>NUCLEOTIDE SEQUENCE [LARGE SCALE GENOMIC DNA]</scope>
    <source>
        <strain evidence="1">HYR1</strain>
    </source>
</reference>
<proteinExistence type="predicted"/>
<organism evidence="1 2">
    <name type="scientific">Brachionus plicatilis</name>
    <name type="common">Marine rotifer</name>
    <name type="synonym">Brachionus muelleri</name>
    <dbReference type="NCBI Taxonomy" id="10195"/>
    <lineage>
        <taxon>Eukaryota</taxon>
        <taxon>Metazoa</taxon>
        <taxon>Spiralia</taxon>
        <taxon>Gnathifera</taxon>
        <taxon>Rotifera</taxon>
        <taxon>Eurotatoria</taxon>
        <taxon>Monogononta</taxon>
        <taxon>Pseudotrocha</taxon>
        <taxon>Ploima</taxon>
        <taxon>Brachionidae</taxon>
        <taxon>Brachionus</taxon>
    </lineage>
</organism>
<dbReference type="EMBL" id="REGN01008851">
    <property type="protein sequence ID" value="RNA02507.1"/>
    <property type="molecule type" value="Genomic_DNA"/>
</dbReference>
<name>A0A3M7PTM4_BRAPC</name>
<gene>
    <name evidence="1" type="ORF">BpHYR1_039287</name>
</gene>